<protein>
    <submittedName>
        <fullName evidence="3">Helix-turn-helix domain-containing protein</fullName>
    </submittedName>
</protein>
<accession>A0ABW1TMU4</accession>
<organism evidence="3 4">
    <name type="scientific">Levilactobacillus tangyuanensis</name>
    <dbReference type="NCBI Taxonomy" id="2486021"/>
    <lineage>
        <taxon>Bacteria</taxon>
        <taxon>Bacillati</taxon>
        <taxon>Bacillota</taxon>
        <taxon>Bacilli</taxon>
        <taxon>Lactobacillales</taxon>
        <taxon>Lactobacillaceae</taxon>
        <taxon>Levilactobacillus</taxon>
    </lineage>
</organism>
<evidence type="ECO:0000313" key="4">
    <source>
        <dbReference type="Proteomes" id="UP001596191"/>
    </source>
</evidence>
<dbReference type="Proteomes" id="UP001596191">
    <property type="component" value="Unassembled WGS sequence"/>
</dbReference>
<dbReference type="PROSITE" id="PS50943">
    <property type="entry name" value="HTH_CROC1"/>
    <property type="match status" value="1"/>
</dbReference>
<evidence type="ECO:0000256" key="1">
    <source>
        <dbReference type="ARBA" id="ARBA00023125"/>
    </source>
</evidence>
<dbReference type="EMBL" id="JBHSSJ010000006">
    <property type="protein sequence ID" value="MFC6275141.1"/>
    <property type="molecule type" value="Genomic_DNA"/>
</dbReference>
<name>A0ABW1TMU4_9LACO</name>
<dbReference type="SMART" id="SM00530">
    <property type="entry name" value="HTH_XRE"/>
    <property type="match status" value="1"/>
</dbReference>
<dbReference type="SUPFAM" id="SSF47413">
    <property type="entry name" value="lambda repressor-like DNA-binding domains"/>
    <property type="match status" value="1"/>
</dbReference>
<sequence>MQISISKLVNQKRLAQGLTIEQLAERAGVSISLISRIERGEIDNISLNKLQAIADALNLRMGEFFGDEHLSGIHTLDLLNYLRALPENKREAVAESILRILKL</sequence>
<dbReference type="PANTHER" id="PTHR46797:SF1">
    <property type="entry name" value="METHYLPHOSPHONATE SYNTHASE"/>
    <property type="match status" value="1"/>
</dbReference>
<dbReference type="CDD" id="cd00093">
    <property type="entry name" value="HTH_XRE"/>
    <property type="match status" value="1"/>
</dbReference>
<evidence type="ECO:0000313" key="3">
    <source>
        <dbReference type="EMBL" id="MFC6275141.1"/>
    </source>
</evidence>
<proteinExistence type="predicted"/>
<gene>
    <name evidence="3" type="ORF">ACFQET_06375</name>
</gene>
<dbReference type="InterPro" id="IPR010982">
    <property type="entry name" value="Lambda_DNA-bd_dom_sf"/>
</dbReference>
<dbReference type="InterPro" id="IPR001387">
    <property type="entry name" value="Cro/C1-type_HTH"/>
</dbReference>
<dbReference type="PROSITE" id="PS00716">
    <property type="entry name" value="SIGMA70_2"/>
    <property type="match status" value="1"/>
</dbReference>
<keyword evidence="1" id="KW-0238">DNA-binding</keyword>
<dbReference type="RefSeq" id="WP_125641222.1">
    <property type="nucleotide sequence ID" value="NZ_JBHSSJ010000006.1"/>
</dbReference>
<comment type="caution">
    <text evidence="3">The sequence shown here is derived from an EMBL/GenBank/DDBJ whole genome shotgun (WGS) entry which is preliminary data.</text>
</comment>
<dbReference type="Pfam" id="PF01381">
    <property type="entry name" value="HTH_3"/>
    <property type="match status" value="1"/>
</dbReference>
<dbReference type="InterPro" id="IPR050807">
    <property type="entry name" value="TransReg_Diox_bact_type"/>
</dbReference>
<dbReference type="PANTHER" id="PTHR46797">
    <property type="entry name" value="HTH-TYPE TRANSCRIPTIONAL REGULATOR"/>
    <property type="match status" value="1"/>
</dbReference>
<dbReference type="Gene3D" id="1.10.260.40">
    <property type="entry name" value="lambda repressor-like DNA-binding domains"/>
    <property type="match status" value="1"/>
</dbReference>
<reference evidence="4" key="1">
    <citation type="journal article" date="2019" name="Int. J. Syst. Evol. Microbiol.">
        <title>The Global Catalogue of Microorganisms (GCM) 10K type strain sequencing project: providing services to taxonomists for standard genome sequencing and annotation.</title>
        <authorList>
            <consortium name="The Broad Institute Genomics Platform"/>
            <consortium name="The Broad Institute Genome Sequencing Center for Infectious Disease"/>
            <person name="Wu L."/>
            <person name="Ma J."/>
        </authorList>
    </citation>
    <scope>NUCLEOTIDE SEQUENCE [LARGE SCALE GENOMIC DNA]</scope>
    <source>
        <strain evidence="4">CCM 8907</strain>
    </source>
</reference>
<dbReference type="InterPro" id="IPR000943">
    <property type="entry name" value="RNA_pol_sigma70"/>
</dbReference>
<evidence type="ECO:0000259" key="2">
    <source>
        <dbReference type="PROSITE" id="PS50943"/>
    </source>
</evidence>
<keyword evidence="4" id="KW-1185">Reference proteome</keyword>
<feature type="domain" description="HTH cro/C1-type" evidence="2">
    <location>
        <begin position="9"/>
        <end position="64"/>
    </location>
</feature>